<feature type="non-terminal residue" evidence="1">
    <location>
        <position position="146"/>
    </location>
</feature>
<protein>
    <submittedName>
        <fullName evidence="1">LTA synthase family protein</fullName>
    </submittedName>
</protein>
<name>A0AAW9IA53_CLOPF</name>
<dbReference type="Proteomes" id="UP001291306">
    <property type="component" value="Unassembled WGS sequence"/>
</dbReference>
<dbReference type="EMBL" id="WNVC01001111">
    <property type="protein sequence ID" value="MDZ5001173.1"/>
    <property type="molecule type" value="Genomic_DNA"/>
</dbReference>
<dbReference type="AlphaFoldDB" id="A0AAW9IA53"/>
<dbReference type="PANTHER" id="PTHR47371">
    <property type="entry name" value="LIPOTEICHOIC ACID SYNTHASE"/>
    <property type="match status" value="1"/>
</dbReference>
<sequence>HYTIDIKGKIPGQSLFRLSWAPFQTFSDMSPLGYHGFDLVYFTGRNKELTNSDINEVKTWLDNNKEIIPDNEYKGMLEGKNLIAIQVESLENFVINKKVYGQEITPTLNKLLSQSLYFDNIYEQNNSGTSSDADLMVNTSIFPVRE</sequence>
<feature type="non-terminal residue" evidence="1">
    <location>
        <position position="1"/>
    </location>
</feature>
<dbReference type="InterPro" id="IPR050448">
    <property type="entry name" value="OpgB/LTA_synthase_biosynth"/>
</dbReference>
<comment type="caution">
    <text evidence="1">The sequence shown here is derived from an EMBL/GenBank/DDBJ whole genome shotgun (WGS) entry which is preliminary data.</text>
</comment>
<dbReference type="InterPro" id="IPR017850">
    <property type="entry name" value="Alkaline_phosphatase_core_sf"/>
</dbReference>
<organism evidence="1 2">
    <name type="scientific">Clostridium perfringens</name>
    <dbReference type="NCBI Taxonomy" id="1502"/>
    <lineage>
        <taxon>Bacteria</taxon>
        <taxon>Bacillati</taxon>
        <taxon>Bacillota</taxon>
        <taxon>Clostridia</taxon>
        <taxon>Eubacteriales</taxon>
        <taxon>Clostridiaceae</taxon>
        <taxon>Clostridium</taxon>
    </lineage>
</organism>
<evidence type="ECO:0000313" key="1">
    <source>
        <dbReference type="EMBL" id="MDZ5001173.1"/>
    </source>
</evidence>
<evidence type="ECO:0000313" key="2">
    <source>
        <dbReference type="Proteomes" id="UP001291306"/>
    </source>
</evidence>
<gene>
    <name evidence="1" type="ORF">GNF79_19370</name>
</gene>
<dbReference type="Gene3D" id="3.40.720.10">
    <property type="entry name" value="Alkaline Phosphatase, subunit A"/>
    <property type="match status" value="1"/>
</dbReference>
<accession>A0AAW9IA53</accession>
<dbReference type="PANTHER" id="PTHR47371:SF3">
    <property type="entry name" value="PHOSPHOGLYCEROL TRANSFERASE I"/>
    <property type="match status" value="1"/>
</dbReference>
<reference evidence="1" key="1">
    <citation type="submission" date="2019-11" db="EMBL/GenBank/DDBJ databases">
        <title>Characterization of Clostridium perfringens isolates from swine manure treated agricultural soils.</title>
        <authorList>
            <person name="Wushke S.T."/>
        </authorList>
    </citation>
    <scope>NUCLEOTIDE SEQUENCE</scope>
    <source>
        <strain evidence="1">X26</strain>
    </source>
</reference>
<dbReference type="SUPFAM" id="SSF53649">
    <property type="entry name" value="Alkaline phosphatase-like"/>
    <property type="match status" value="1"/>
</dbReference>
<proteinExistence type="predicted"/>